<dbReference type="Proteomes" id="UP000005801">
    <property type="component" value="Unassembled WGS sequence"/>
</dbReference>
<dbReference type="EMBL" id="ABCS01000164">
    <property type="protein sequence ID" value="EDM73899.1"/>
    <property type="molecule type" value="Genomic_DNA"/>
</dbReference>
<evidence type="ECO:0000256" key="1">
    <source>
        <dbReference type="SAM" id="MobiDB-lite"/>
    </source>
</evidence>
<feature type="compositionally biased region" description="Acidic residues" evidence="1">
    <location>
        <begin position="25"/>
        <end position="40"/>
    </location>
</feature>
<protein>
    <recommendedName>
        <fullName evidence="5">Lipoprotein</fullName>
    </recommendedName>
</protein>
<dbReference type="OrthoDB" id="2633250at2"/>
<sequence length="414" mass="43673">MLRRAALGLAIPALLLTGACVDDADPQDDSADDGGDDEGGTDTPVAWLDSCLDGAEGGSVSAVTWTVDEDWFYGPPMLHPLPDGGVVAVGEVPGELMPGDEEPWPGVVVTAYDADGTARWTDRYDGYVGFVPDPTGVTVDDQGRVFVSVFDVYARIVYDPDGGGDRSLGDLTVLSWDAEGQRRFLSRTEPCGPHQAGGLGWGPDGLLRTVWGFGEFDARACVQSASSVGKAQDPTSDSVEFAFPVEPDAGFYLPRVQPNGEVLAGAWLNIGDGLARYSADGELVWSRELASEDSELPRAWPGTVGDYTVVNWREVADVPLHAVALDPAGEVVWTHPGRSAGRTCSGHVITELEGGGYALVDGQSGEELETFEIEGVSLDPEAAADGIDFIPAHDGGLYATVYAGSSGYVLLRFD</sequence>
<evidence type="ECO:0000256" key="2">
    <source>
        <dbReference type="SAM" id="SignalP"/>
    </source>
</evidence>
<dbReference type="RefSeq" id="WP_006976941.1">
    <property type="nucleotide sequence ID" value="NZ_ABCS01000164.1"/>
</dbReference>
<evidence type="ECO:0000313" key="3">
    <source>
        <dbReference type="EMBL" id="EDM73899.1"/>
    </source>
</evidence>
<organism evidence="3 4">
    <name type="scientific">Plesiocystis pacifica SIR-1</name>
    <dbReference type="NCBI Taxonomy" id="391625"/>
    <lineage>
        <taxon>Bacteria</taxon>
        <taxon>Pseudomonadati</taxon>
        <taxon>Myxococcota</taxon>
        <taxon>Polyangia</taxon>
        <taxon>Nannocystales</taxon>
        <taxon>Nannocystaceae</taxon>
        <taxon>Plesiocystis</taxon>
    </lineage>
</organism>
<dbReference type="SUPFAM" id="SSF50998">
    <property type="entry name" value="Quinoprotein alcohol dehydrogenase-like"/>
    <property type="match status" value="1"/>
</dbReference>
<dbReference type="InterPro" id="IPR011047">
    <property type="entry name" value="Quinoprotein_ADH-like_sf"/>
</dbReference>
<evidence type="ECO:0008006" key="5">
    <source>
        <dbReference type="Google" id="ProtNLM"/>
    </source>
</evidence>
<feature type="region of interest" description="Disordered" evidence="1">
    <location>
        <begin position="25"/>
        <end position="46"/>
    </location>
</feature>
<dbReference type="STRING" id="391625.PPSIR1_11711"/>
<name>A6GJQ5_9BACT</name>
<feature type="chain" id="PRO_5002697921" description="Lipoprotein" evidence="2">
    <location>
        <begin position="25"/>
        <end position="414"/>
    </location>
</feature>
<feature type="signal peptide" evidence="2">
    <location>
        <begin position="1"/>
        <end position="24"/>
    </location>
</feature>
<reference evidence="3 4" key="1">
    <citation type="submission" date="2007-06" db="EMBL/GenBank/DDBJ databases">
        <authorList>
            <person name="Shimkets L."/>
            <person name="Ferriera S."/>
            <person name="Johnson J."/>
            <person name="Kravitz S."/>
            <person name="Beeson K."/>
            <person name="Sutton G."/>
            <person name="Rogers Y.-H."/>
            <person name="Friedman R."/>
            <person name="Frazier M."/>
            <person name="Venter J.C."/>
        </authorList>
    </citation>
    <scope>NUCLEOTIDE SEQUENCE [LARGE SCALE GENOMIC DNA]</scope>
    <source>
        <strain evidence="3 4">SIR-1</strain>
    </source>
</reference>
<keyword evidence="4" id="KW-1185">Reference proteome</keyword>
<dbReference type="AlphaFoldDB" id="A6GJQ5"/>
<accession>A6GJQ5</accession>
<evidence type="ECO:0000313" key="4">
    <source>
        <dbReference type="Proteomes" id="UP000005801"/>
    </source>
</evidence>
<dbReference type="PROSITE" id="PS51257">
    <property type="entry name" value="PROKAR_LIPOPROTEIN"/>
    <property type="match status" value="1"/>
</dbReference>
<gene>
    <name evidence="3" type="ORF">PPSIR1_11711</name>
</gene>
<proteinExistence type="predicted"/>
<keyword evidence="2" id="KW-0732">Signal</keyword>
<comment type="caution">
    <text evidence="3">The sequence shown here is derived from an EMBL/GenBank/DDBJ whole genome shotgun (WGS) entry which is preliminary data.</text>
</comment>